<dbReference type="Proteomes" id="UP000003613">
    <property type="component" value="Unassembled WGS sequence"/>
</dbReference>
<evidence type="ECO:0000313" key="2">
    <source>
        <dbReference type="Proteomes" id="UP000003613"/>
    </source>
</evidence>
<accession>I4H401</accession>
<organism evidence="1 2">
    <name type="scientific">Microcystis aeruginosa PCC 9807</name>
    <dbReference type="NCBI Taxonomy" id="1160283"/>
    <lineage>
        <taxon>Bacteria</taxon>
        <taxon>Bacillati</taxon>
        <taxon>Cyanobacteriota</taxon>
        <taxon>Cyanophyceae</taxon>
        <taxon>Oscillatoriophycideae</taxon>
        <taxon>Chroococcales</taxon>
        <taxon>Microcystaceae</taxon>
        <taxon>Microcystis</taxon>
    </lineage>
</organism>
<sequence>MIRGHLIIFNAYLLRVKYATQTAIEHLITNRQLTLTKPDNIPLKSPLAR</sequence>
<dbReference type="EMBL" id="CAIM01000139">
    <property type="protein sequence ID" value="CCI16775.1"/>
    <property type="molecule type" value="Genomic_DNA"/>
</dbReference>
<gene>
    <name evidence="1" type="ORF">MICAF_2230001</name>
</gene>
<protein>
    <submittedName>
        <fullName evidence="1">Uncharacterized protein</fullName>
    </submittedName>
</protein>
<comment type="caution">
    <text evidence="1">The sequence shown here is derived from an EMBL/GenBank/DDBJ whole genome shotgun (WGS) entry which is preliminary data.</text>
</comment>
<reference evidence="1 2" key="1">
    <citation type="submission" date="2012-04" db="EMBL/GenBank/DDBJ databases">
        <authorList>
            <person name="Genoscope - CEA"/>
        </authorList>
    </citation>
    <scope>NUCLEOTIDE SEQUENCE [LARGE SCALE GENOMIC DNA]</scope>
    <source>
        <strain evidence="1 2">9807</strain>
    </source>
</reference>
<name>I4H401_MICAE</name>
<dbReference type="HOGENOM" id="CLU_3137681_0_0_3"/>
<evidence type="ECO:0000313" key="1">
    <source>
        <dbReference type="EMBL" id="CCI16775.1"/>
    </source>
</evidence>
<dbReference type="AlphaFoldDB" id="I4H401"/>
<proteinExistence type="predicted"/>